<dbReference type="PROSITE" id="PS50968">
    <property type="entry name" value="BIOTINYL_LIPOYL"/>
    <property type="match status" value="1"/>
</dbReference>
<dbReference type="GO" id="GO:0006633">
    <property type="term" value="P:fatty acid biosynthetic process"/>
    <property type="evidence" value="ECO:0007669"/>
    <property type="project" value="UniProtKB-UniPathway"/>
</dbReference>
<dbReference type="RefSeq" id="WP_036681646.1">
    <property type="nucleotide sequence ID" value="NZ_JNVM01000010.1"/>
</dbReference>
<dbReference type="AlphaFoldDB" id="A0A081P466"/>
<dbReference type="CDD" id="cd06850">
    <property type="entry name" value="biotinyl_domain"/>
    <property type="match status" value="1"/>
</dbReference>
<reference evidence="6 7" key="1">
    <citation type="submission" date="2014-06" db="EMBL/GenBank/DDBJ databases">
        <title>Draft genome sequence of Paenibacillus sp. MSt1.</title>
        <authorList>
            <person name="Aw Y.K."/>
            <person name="Ong K.S."/>
            <person name="Gan H.M."/>
            <person name="Lee S.M."/>
        </authorList>
    </citation>
    <scope>NUCLEOTIDE SEQUENCE [LARGE SCALE GENOMIC DNA]</scope>
    <source>
        <strain evidence="6 7">MSt1</strain>
    </source>
</reference>
<protein>
    <recommendedName>
        <fullName evidence="1 3">Biotin carboxyl carrier protein of acetyl-CoA carboxylase</fullName>
    </recommendedName>
</protein>
<evidence type="ECO:0000256" key="3">
    <source>
        <dbReference type="RuleBase" id="RU364072"/>
    </source>
</evidence>
<keyword evidence="3" id="KW-0444">Lipid biosynthesis</keyword>
<gene>
    <name evidence="6" type="ORF">ET33_01840</name>
</gene>
<dbReference type="InterPro" id="IPR000089">
    <property type="entry name" value="Biotin_lipoyl"/>
</dbReference>
<accession>A0A081P466</accession>
<comment type="pathway">
    <text evidence="3">Lipid metabolism; fatty acid biosynthesis.</text>
</comment>
<feature type="region of interest" description="Disordered" evidence="4">
    <location>
        <begin position="43"/>
        <end position="84"/>
    </location>
</feature>
<dbReference type="InterPro" id="IPR011053">
    <property type="entry name" value="Single_hybrid_motif"/>
</dbReference>
<evidence type="ECO:0000259" key="5">
    <source>
        <dbReference type="PROSITE" id="PS50968"/>
    </source>
</evidence>
<dbReference type="Gene3D" id="2.40.50.100">
    <property type="match status" value="1"/>
</dbReference>
<dbReference type="eggNOG" id="COG0511">
    <property type="taxonomic scope" value="Bacteria"/>
</dbReference>
<keyword evidence="2 3" id="KW-0092">Biotin</keyword>
<dbReference type="SUPFAM" id="SSF51230">
    <property type="entry name" value="Single hybrid motif"/>
    <property type="match status" value="1"/>
</dbReference>
<dbReference type="GO" id="GO:0009317">
    <property type="term" value="C:acetyl-CoA carboxylase complex"/>
    <property type="evidence" value="ECO:0007669"/>
    <property type="project" value="InterPro"/>
</dbReference>
<evidence type="ECO:0000256" key="4">
    <source>
        <dbReference type="SAM" id="MobiDB-lite"/>
    </source>
</evidence>
<proteinExistence type="predicted"/>
<evidence type="ECO:0000256" key="2">
    <source>
        <dbReference type="ARBA" id="ARBA00023267"/>
    </source>
</evidence>
<dbReference type="PANTHER" id="PTHR45266:SF3">
    <property type="entry name" value="OXALOACETATE DECARBOXYLASE ALPHA CHAIN"/>
    <property type="match status" value="1"/>
</dbReference>
<name>A0A081P466_9BACL</name>
<dbReference type="UniPathway" id="UPA00094"/>
<dbReference type="InterPro" id="IPR050709">
    <property type="entry name" value="Biotin_Carboxyl_Carrier/Decarb"/>
</dbReference>
<dbReference type="PRINTS" id="PR01071">
    <property type="entry name" value="ACOABIOTINCC"/>
</dbReference>
<sequence length="168" mass="18091">MFTKQELQDIIELIGRSPVQKFKYSDGMAKLLIVKDNAFFSPKADKRSSKPAAEPIADHAEAAAAKPSEPDGGEHPAVPEKNTEADTLKLIEIVAPTVGTFYASAEQGAAPYVQVGDKVTPDKVVCVLEAMKLFTEVSAKVTGEIVEIAAENGQFVEYGQPLFIVKPE</sequence>
<evidence type="ECO:0000313" key="7">
    <source>
        <dbReference type="Proteomes" id="UP000028123"/>
    </source>
</evidence>
<feature type="domain" description="Lipoyl-binding" evidence="5">
    <location>
        <begin position="90"/>
        <end position="166"/>
    </location>
</feature>
<comment type="caution">
    <text evidence="6">The sequence shown here is derived from an EMBL/GenBank/DDBJ whole genome shotgun (WGS) entry which is preliminary data.</text>
</comment>
<organism evidence="6 7">
    <name type="scientific">Paenibacillus tyrfis</name>
    <dbReference type="NCBI Taxonomy" id="1501230"/>
    <lineage>
        <taxon>Bacteria</taxon>
        <taxon>Bacillati</taxon>
        <taxon>Bacillota</taxon>
        <taxon>Bacilli</taxon>
        <taxon>Bacillales</taxon>
        <taxon>Paenibacillaceae</taxon>
        <taxon>Paenibacillus</taxon>
    </lineage>
</organism>
<dbReference type="PANTHER" id="PTHR45266">
    <property type="entry name" value="OXALOACETATE DECARBOXYLASE ALPHA CHAIN"/>
    <property type="match status" value="1"/>
</dbReference>
<dbReference type="InterPro" id="IPR001249">
    <property type="entry name" value="AcCoA_biotinCC"/>
</dbReference>
<keyword evidence="3" id="KW-0276">Fatty acid metabolism</keyword>
<dbReference type="Pfam" id="PF00364">
    <property type="entry name" value="Biotin_lipoyl"/>
    <property type="match status" value="1"/>
</dbReference>
<keyword evidence="3" id="KW-0275">Fatty acid biosynthesis</keyword>
<keyword evidence="7" id="KW-1185">Reference proteome</keyword>
<keyword evidence="3" id="KW-0443">Lipid metabolism</keyword>
<evidence type="ECO:0000313" key="6">
    <source>
        <dbReference type="EMBL" id="KEQ25489.1"/>
    </source>
</evidence>
<comment type="function">
    <text evidence="3">This protein is a component of the acetyl coenzyme A carboxylase complex; first, biotin carboxylase catalyzes the carboxylation of the carrier protein and then the transcarboxylase transfers the carboxyl group to form malonyl-CoA.</text>
</comment>
<dbReference type="Proteomes" id="UP000028123">
    <property type="component" value="Unassembled WGS sequence"/>
</dbReference>
<evidence type="ECO:0000256" key="1">
    <source>
        <dbReference type="ARBA" id="ARBA00017562"/>
    </source>
</evidence>
<dbReference type="GO" id="GO:0003989">
    <property type="term" value="F:acetyl-CoA carboxylase activity"/>
    <property type="evidence" value="ECO:0007669"/>
    <property type="project" value="InterPro"/>
</dbReference>
<feature type="compositionally biased region" description="Basic and acidic residues" evidence="4">
    <location>
        <begin position="68"/>
        <end position="84"/>
    </location>
</feature>
<dbReference type="EMBL" id="JNVM01000010">
    <property type="protein sequence ID" value="KEQ25489.1"/>
    <property type="molecule type" value="Genomic_DNA"/>
</dbReference>